<proteinExistence type="predicted"/>
<comment type="caution">
    <text evidence="2">The sequence shown here is derived from an EMBL/GenBank/DDBJ whole genome shotgun (WGS) entry which is preliminary data.</text>
</comment>
<organism evidence="2 3">
    <name type="scientific">Tahibacter soli</name>
    <dbReference type="NCBI Taxonomy" id="2983605"/>
    <lineage>
        <taxon>Bacteria</taxon>
        <taxon>Pseudomonadati</taxon>
        <taxon>Pseudomonadota</taxon>
        <taxon>Gammaproteobacteria</taxon>
        <taxon>Lysobacterales</taxon>
        <taxon>Rhodanobacteraceae</taxon>
        <taxon>Tahibacter</taxon>
    </lineage>
</organism>
<evidence type="ECO:0000313" key="3">
    <source>
        <dbReference type="Proteomes" id="UP001139971"/>
    </source>
</evidence>
<dbReference type="GO" id="GO:0008236">
    <property type="term" value="F:serine-type peptidase activity"/>
    <property type="evidence" value="ECO:0007669"/>
    <property type="project" value="InterPro"/>
</dbReference>
<keyword evidence="3" id="KW-1185">Reference proteome</keyword>
<evidence type="ECO:0000313" key="2">
    <source>
        <dbReference type="EMBL" id="MDC8015752.1"/>
    </source>
</evidence>
<gene>
    <name evidence="2" type="ORF">OD750_024760</name>
</gene>
<dbReference type="InterPro" id="IPR005151">
    <property type="entry name" value="Tail-specific_protease"/>
</dbReference>
<dbReference type="Gene3D" id="3.30.750.44">
    <property type="match status" value="1"/>
</dbReference>
<protein>
    <submittedName>
        <fullName evidence="2">S41 family peptidase</fullName>
    </submittedName>
</protein>
<dbReference type="Gene3D" id="3.90.226.10">
    <property type="entry name" value="2-enoyl-CoA Hydratase, Chain A, domain 1"/>
    <property type="match status" value="1"/>
</dbReference>
<accession>A0A9X3YQ13</accession>
<reference evidence="2" key="1">
    <citation type="submission" date="2023-02" db="EMBL/GenBank/DDBJ databases">
        <title>Tahibacter soli sp. nov. isolated from soil.</title>
        <authorList>
            <person name="Baek J.H."/>
            <person name="Lee J.K."/>
            <person name="Choi D.G."/>
            <person name="Jeon C.O."/>
        </authorList>
    </citation>
    <scope>NUCLEOTIDE SEQUENCE</scope>
    <source>
        <strain evidence="2">BL</strain>
    </source>
</reference>
<sequence>MDVYRQPEATYLSLRIGRAPPDDAAAQARDLIERFPQAVAAATQPDRVAAFELGEGLKARVPLSLSATEAATPEDAEAVDALRERLRATDLDASLTAVRAADVVVIWNVLRHFYPYWQETRVDWDAVLEPAIAEAFTDGERAAHKKTLKRLVARIVDGHGQVDDTVLRGRRRWLPIGVAPAGGDFVVNASGIPERVAVGDVVRRIDGIDAHRWFADTRAQISGSAQWKAWMAADTFATGEENASVTLQLDGVHGEHEVVLAFDRPSPAAEKRPPPIAEIASGVWYVDLERASMSDVTPKLTALAQAKATIFDLRGYPTDAGFGVLPHLIDAPERDRWMRTPIRIAPYDEPVAFERYGWDLDPKPPHFAGRRYVLQDGRALSYAESVLGYFTDLKLATTIGAASAGANGNVNMFTTPGGFTVRFTGMRVTWHDGIGSLHGIGIAPDIAVEQTAQAWREGRDLALERALALAAREGR</sequence>
<feature type="domain" description="Tail specific protease" evidence="1">
    <location>
        <begin position="364"/>
        <end position="448"/>
    </location>
</feature>
<dbReference type="EMBL" id="JAOVZO020000020">
    <property type="protein sequence ID" value="MDC8015752.1"/>
    <property type="molecule type" value="Genomic_DNA"/>
</dbReference>
<dbReference type="Proteomes" id="UP001139971">
    <property type="component" value="Unassembled WGS sequence"/>
</dbReference>
<evidence type="ECO:0000259" key="1">
    <source>
        <dbReference type="Pfam" id="PF03572"/>
    </source>
</evidence>
<dbReference type="AlphaFoldDB" id="A0A9X3YQ13"/>
<dbReference type="SUPFAM" id="SSF52096">
    <property type="entry name" value="ClpP/crotonase"/>
    <property type="match status" value="1"/>
</dbReference>
<dbReference type="InterPro" id="IPR029045">
    <property type="entry name" value="ClpP/crotonase-like_dom_sf"/>
</dbReference>
<name>A0A9X3YQ13_9GAMM</name>
<dbReference type="GO" id="GO:0006508">
    <property type="term" value="P:proteolysis"/>
    <property type="evidence" value="ECO:0007669"/>
    <property type="project" value="InterPro"/>
</dbReference>
<dbReference type="Pfam" id="PF03572">
    <property type="entry name" value="Peptidase_S41"/>
    <property type="match status" value="1"/>
</dbReference>
<dbReference type="RefSeq" id="WP_263541299.1">
    <property type="nucleotide sequence ID" value="NZ_JAOVZO020000020.1"/>
</dbReference>